<organism evidence="2 3">
    <name type="scientific">Halarsenatibacter silvermanii</name>
    <dbReference type="NCBI Taxonomy" id="321763"/>
    <lineage>
        <taxon>Bacteria</taxon>
        <taxon>Bacillati</taxon>
        <taxon>Bacillota</taxon>
        <taxon>Clostridia</taxon>
        <taxon>Halanaerobiales</taxon>
        <taxon>Halarsenatibacteraceae</taxon>
        <taxon>Halarsenatibacter</taxon>
    </lineage>
</organism>
<dbReference type="Gene3D" id="3.40.50.720">
    <property type="entry name" value="NAD(P)-binding Rossmann-like Domain"/>
    <property type="match status" value="1"/>
</dbReference>
<reference evidence="2 3" key="1">
    <citation type="submission" date="2016-10" db="EMBL/GenBank/DDBJ databases">
        <authorList>
            <person name="de Groot N.N."/>
        </authorList>
    </citation>
    <scope>NUCLEOTIDE SEQUENCE [LARGE SCALE GENOMIC DNA]</scope>
    <source>
        <strain evidence="2 3">SLAS-1</strain>
    </source>
</reference>
<accession>A0A1G9I7X0</accession>
<dbReference type="InterPro" id="IPR027051">
    <property type="entry name" value="XdhC_Rossmann_dom"/>
</dbReference>
<evidence type="ECO:0000313" key="2">
    <source>
        <dbReference type="EMBL" id="SDL21328.1"/>
    </source>
</evidence>
<evidence type="ECO:0000313" key="3">
    <source>
        <dbReference type="Proteomes" id="UP000199476"/>
    </source>
</evidence>
<sequence length="250" mass="28050">MRIEFLRKIEEAIKAEEKAMLYTAASDDLGNRDLDLFPGDKVLILGDSVYYSRDLDEAVKDSLSSSLAENQPEEDKLIDIDVQDLDLEFFAEELIKKPRLCIFGAGHVSAPLANIADMLGFEVYVIDPRKDLMNHQRFPDNTRLISSSYGEFLQGYSGGKNDYIVIVTPEHEKDYEVLKGVIRESWKYLGMIGSRRKVGIIFQELQEELDIDEKILNGVDAPIGIEIGSETPEEIAVSIAGALTAVRRCT</sequence>
<feature type="domain" description="XdhC Rossmann" evidence="1">
    <location>
        <begin position="100"/>
        <end position="241"/>
    </location>
</feature>
<dbReference type="PANTHER" id="PTHR30388">
    <property type="entry name" value="ALDEHYDE OXIDOREDUCTASE MOLYBDENUM COFACTOR ASSEMBLY PROTEIN"/>
    <property type="match status" value="1"/>
</dbReference>
<keyword evidence="3" id="KW-1185">Reference proteome</keyword>
<dbReference type="Pfam" id="PF13478">
    <property type="entry name" value="XdhC_C"/>
    <property type="match status" value="1"/>
</dbReference>
<dbReference type="STRING" id="321763.SAMN04488692_102139"/>
<gene>
    <name evidence="2" type="ORF">SAMN04488692_102139</name>
</gene>
<dbReference type="OrthoDB" id="9773039at2"/>
<dbReference type="RefSeq" id="WP_089758028.1">
    <property type="nucleotide sequence ID" value="NZ_FNGO01000002.1"/>
</dbReference>
<evidence type="ECO:0000259" key="1">
    <source>
        <dbReference type="Pfam" id="PF13478"/>
    </source>
</evidence>
<dbReference type="Proteomes" id="UP000199476">
    <property type="component" value="Unassembled WGS sequence"/>
</dbReference>
<dbReference type="InterPro" id="IPR052698">
    <property type="entry name" value="MoCofactor_Util/Proc"/>
</dbReference>
<dbReference type="AlphaFoldDB" id="A0A1G9I7X0"/>
<proteinExistence type="predicted"/>
<name>A0A1G9I7X0_9FIRM</name>
<dbReference type="EMBL" id="FNGO01000002">
    <property type="protein sequence ID" value="SDL21328.1"/>
    <property type="molecule type" value="Genomic_DNA"/>
</dbReference>
<dbReference type="PANTHER" id="PTHR30388:SF6">
    <property type="entry name" value="XANTHINE DEHYDROGENASE SUBUNIT A-RELATED"/>
    <property type="match status" value="1"/>
</dbReference>
<protein>
    <submittedName>
        <fullName evidence="2">Xanthine dehydrogenase accessory factor</fullName>
    </submittedName>
</protein>